<dbReference type="Proteomes" id="UP000190911">
    <property type="component" value="Chromosome I"/>
</dbReference>
<organism evidence="3 4">
    <name type="scientific">Vreelandella subglaciescola</name>
    <dbReference type="NCBI Taxonomy" id="29571"/>
    <lineage>
        <taxon>Bacteria</taxon>
        <taxon>Pseudomonadati</taxon>
        <taxon>Pseudomonadota</taxon>
        <taxon>Gammaproteobacteria</taxon>
        <taxon>Oceanospirillales</taxon>
        <taxon>Halomonadaceae</taxon>
        <taxon>Vreelandella</taxon>
    </lineage>
</organism>
<proteinExistence type="predicted"/>
<dbReference type="EMBL" id="LT670847">
    <property type="protein sequence ID" value="SHM18742.1"/>
    <property type="molecule type" value="Genomic_DNA"/>
</dbReference>
<dbReference type="InParanoid" id="A0A1M7GQY0"/>
<feature type="transmembrane region" description="Helical" evidence="2">
    <location>
        <begin position="328"/>
        <end position="349"/>
    </location>
</feature>
<keyword evidence="4" id="KW-1185">Reference proteome</keyword>
<dbReference type="PIRSF" id="PIRSF029594">
    <property type="entry name" value="UCP029594"/>
    <property type="match status" value="1"/>
</dbReference>
<gene>
    <name evidence="3" type="ORF">SAMN05878437_1677</name>
</gene>
<dbReference type="InterPro" id="IPR016926">
    <property type="entry name" value="UCP029594"/>
</dbReference>
<dbReference type="RefSeq" id="WP_231897137.1">
    <property type="nucleotide sequence ID" value="NZ_LT670847.1"/>
</dbReference>
<feature type="region of interest" description="Disordered" evidence="1">
    <location>
        <begin position="1"/>
        <end position="27"/>
    </location>
</feature>
<keyword evidence="2" id="KW-0812">Transmembrane</keyword>
<feature type="transmembrane region" description="Helical" evidence="2">
    <location>
        <begin position="56"/>
        <end position="76"/>
    </location>
</feature>
<dbReference type="InterPro" id="IPR022604">
    <property type="entry name" value="DUF2955"/>
</dbReference>
<evidence type="ECO:0000256" key="2">
    <source>
        <dbReference type="SAM" id="Phobius"/>
    </source>
</evidence>
<sequence>MSTDTKSTSTRATNTQSTNTGSTGKPHALGENDFRQCLRVACGAALGFVVSQLMNWNYGVFFTVFPMFLLGIVPVLNGHVVRQFLGNALVNCVEVSLVVGLTQHMPLVMLGFAFGLFYTRFRLMARGPFFLFGANGVLTLSILLHFASYPEVDLADLFASNVVASLLAVAIAGLMHVVFPDVTPRQPPPKMAKTPSRIRHETLIGAMTVTLSFAVFQTFDLRDSLSAQMSTVLILFALGYPGARLSAGKRAVGTLLGCNLAVFAQLLLYTQSQHFVLVTLLYWLGLMLFSRMHMLERAGSGVGFGGLTTLGILFGQSLSPHQDLIYSALYRFSSMCVAMALTVLVMALLDRLLNAWEPTRG</sequence>
<name>A0A1M7GQY0_9GAMM</name>
<evidence type="ECO:0008006" key="5">
    <source>
        <dbReference type="Google" id="ProtNLM"/>
    </source>
</evidence>
<evidence type="ECO:0000313" key="4">
    <source>
        <dbReference type="Proteomes" id="UP000190911"/>
    </source>
</evidence>
<feature type="transmembrane region" description="Helical" evidence="2">
    <location>
        <begin position="129"/>
        <end position="146"/>
    </location>
</feature>
<protein>
    <recommendedName>
        <fullName evidence="5">Fusaric acid resistance protein-like</fullName>
    </recommendedName>
</protein>
<feature type="transmembrane region" description="Helical" evidence="2">
    <location>
        <begin position="298"/>
        <end position="316"/>
    </location>
</feature>
<keyword evidence="2" id="KW-1133">Transmembrane helix</keyword>
<evidence type="ECO:0000313" key="3">
    <source>
        <dbReference type="EMBL" id="SHM18742.1"/>
    </source>
</evidence>
<feature type="compositionally biased region" description="Polar residues" evidence="1">
    <location>
        <begin position="1"/>
        <end position="12"/>
    </location>
</feature>
<dbReference type="Pfam" id="PF11168">
    <property type="entry name" value="DUF2955"/>
    <property type="match status" value="1"/>
</dbReference>
<feature type="transmembrane region" description="Helical" evidence="2">
    <location>
        <begin position="96"/>
        <end position="117"/>
    </location>
</feature>
<accession>A0A1M7GQY0</accession>
<feature type="transmembrane region" description="Helical" evidence="2">
    <location>
        <begin position="158"/>
        <end position="179"/>
    </location>
</feature>
<evidence type="ECO:0000256" key="1">
    <source>
        <dbReference type="SAM" id="MobiDB-lite"/>
    </source>
</evidence>
<feature type="transmembrane region" description="Helical" evidence="2">
    <location>
        <begin position="200"/>
        <end position="219"/>
    </location>
</feature>
<keyword evidence="2" id="KW-0472">Membrane</keyword>
<dbReference type="AlphaFoldDB" id="A0A1M7GQY0"/>
<feature type="transmembrane region" description="Helical" evidence="2">
    <location>
        <begin position="225"/>
        <end position="243"/>
    </location>
</feature>
<reference evidence="3 4" key="1">
    <citation type="submission" date="2016-11" db="EMBL/GenBank/DDBJ databases">
        <authorList>
            <person name="Jaros S."/>
            <person name="Januszkiewicz K."/>
            <person name="Wedrychowicz H."/>
        </authorList>
    </citation>
    <scope>NUCLEOTIDE SEQUENCE [LARGE SCALE GENOMIC DNA]</scope>
    <source>
        <strain evidence="3 4">ACAM 12</strain>
    </source>
</reference>
<feature type="compositionally biased region" description="Low complexity" evidence="1">
    <location>
        <begin position="13"/>
        <end position="24"/>
    </location>
</feature>
<dbReference type="STRING" id="29571.SAMN05878437_1677"/>